<organism evidence="2 3">
    <name type="scientific">Pseudalkalibacillus berkeleyi</name>
    <dbReference type="NCBI Taxonomy" id="1069813"/>
    <lineage>
        <taxon>Bacteria</taxon>
        <taxon>Bacillati</taxon>
        <taxon>Bacillota</taxon>
        <taxon>Bacilli</taxon>
        <taxon>Bacillales</taxon>
        <taxon>Fictibacillaceae</taxon>
        <taxon>Pseudalkalibacillus</taxon>
    </lineage>
</organism>
<name>A0ABS9GZ25_9BACL</name>
<reference evidence="2 3" key="1">
    <citation type="submission" date="2022-01" db="EMBL/GenBank/DDBJ databases">
        <title>Alkalihalobacillus sp. EGI L200015, a novel bacterium isolated from a salt lake sediment.</title>
        <authorList>
            <person name="Gao L."/>
            <person name="Fang B.-Z."/>
            <person name="Li W.-J."/>
        </authorList>
    </citation>
    <scope>NUCLEOTIDE SEQUENCE [LARGE SCALE GENOMIC DNA]</scope>
    <source>
        <strain evidence="2 3">KCTC 12718</strain>
    </source>
</reference>
<protein>
    <submittedName>
        <fullName evidence="2">Uncharacterized protein</fullName>
    </submittedName>
</protein>
<keyword evidence="1" id="KW-1133">Transmembrane helix</keyword>
<evidence type="ECO:0000313" key="2">
    <source>
        <dbReference type="EMBL" id="MCF6136848.1"/>
    </source>
</evidence>
<evidence type="ECO:0000313" key="3">
    <source>
        <dbReference type="Proteomes" id="UP001649381"/>
    </source>
</evidence>
<keyword evidence="1" id="KW-0472">Membrane</keyword>
<proteinExistence type="predicted"/>
<dbReference type="RefSeq" id="WP_236331947.1">
    <property type="nucleotide sequence ID" value="NZ_JAKIJS010000001.1"/>
</dbReference>
<keyword evidence="3" id="KW-1185">Reference proteome</keyword>
<keyword evidence="1" id="KW-0812">Transmembrane</keyword>
<dbReference type="EMBL" id="JAKIJS010000001">
    <property type="protein sequence ID" value="MCF6136848.1"/>
    <property type="molecule type" value="Genomic_DNA"/>
</dbReference>
<dbReference type="Proteomes" id="UP001649381">
    <property type="component" value="Unassembled WGS sequence"/>
</dbReference>
<accession>A0ABS9GZ25</accession>
<feature type="transmembrane region" description="Helical" evidence="1">
    <location>
        <begin position="12"/>
        <end position="34"/>
    </location>
</feature>
<evidence type="ECO:0000256" key="1">
    <source>
        <dbReference type="SAM" id="Phobius"/>
    </source>
</evidence>
<gene>
    <name evidence="2" type="ORF">L2716_03835</name>
</gene>
<sequence length="59" mass="6526">MDFFIDMTLLGLSVIGLTAFMGIITHGVASKIFGRASKKFFLNKSKGSQTGWNKVEKRT</sequence>
<comment type="caution">
    <text evidence="2">The sequence shown here is derived from an EMBL/GenBank/DDBJ whole genome shotgun (WGS) entry which is preliminary data.</text>
</comment>